<gene>
    <name evidence="1" type="ORF">A2159_00470</name>
</gene>
<proteinExistence type="predicted"/>
<organism evidence="1 2">
    <name type="scientific">Candidatus Woesebacteria bacterium RBG_13_34_9</name>
    <dbReference type="NCBI Taxonomy" id="1802477"/>
    <lineage>
        <taxon>Bacteria</taxon>
        <taxon>Candidatus Woeseibacteriota</taxon>
    </lineage>
</organism>
<sequence>MKLDTKIIDFIIDIMEFCERDPYLSKELIKERERFFTTTPELYYKTFEEINSVEQRFADYYIFTCVSQYYETSPLEVFLSKDLFKYNKKDQNILLGFRNDIFDIFDIVKVVVGSYFIAKNFTSNQEYKVWESNATYQIKEGDHVVGRILPYETDYALCNFNILCPKDFTYSLKRLQRNDPFEIIHSITPLMIEKEIYQASQNFNVEENSLEFVEKKLKHFLKKCLGEKAPSIKNLRKKINKITDPFPLVRELSGKFNFSSDDELIEFQKIFMDFWNLSSRDEFQGESPQEVNEQSMGPQERELILDLMRQIQSSINPNNFSNQEELDKAIKKCQDQWLQQPQEELDHKTPWEVISDERKRLGSPRKGFAFSMTITPVSCGMKEEYIDLTNLSKKDSPLAEDLETFVNYFIKNRVKVTLKNIWIPFKHIKSIEEDFINKDSFISLGEEEKRGEEVSKRYIYFIDLLSRAVRFIYTDKKGWIKVNVDHFKEFCGKSYGEKLFELFFIWVEKANWTKFLATNYWDNQAKEYQENFITLLYCIDEYKINRKIDMEEFVIKLYTPEGKEIKFSKSVLNDLASAIETILIEYLQWLGVVRTQKGDIFPGIKIKVIKKFWITPNGKKLINKMIDYYIKTGKM</sequence>
<reference evidence="1 2" key="1">
    <citation type="journal article" date="2016" name="Nat. Commun.">
        <title>Thousands of microbial genomes shed light on interconnected biogeochemical processes in an aquifer system.</title>
        <authorList>
            <person name="Anantharaman K."/>
            <person name="Brown C.T."/>
            <person name="Hug L.A."/>
            <person name="Sharon I."/>
            <person name="Castelle C.J."/>
            <person name="Probst A.J."/>
            <person name="Thomas B.C."/>
            <person name="Singh A."/>
            <person name="Wilkins M.J."/>
            <person name="Karaoz U."/>
            <person name="Brodie E.L."/>
            <person name="Williams K.H."/>
            <person name="Hubbard S.S."/>
            <person name="Banfield J.F."/>
        </authorList>
    </citation>
    <scope>NUCLEOTIDE SEQUENCE [LARGE SCALE GENOMIC DNA]</scope>
</reference>
<dbReference type="EMBL" id="MGFP01000058">
    <property type="protein sequence ID" value="OGM08216.1"/>
    <property type="molecule type" value="Genomic_DNA"/>
</dbReference>
<name>A0A1F7WZH6_9BACT</name>
<comment type="caution">
    <text evidence="1">The sequence shown here is derived from an EMBL/GenBank/DDBJ whole genome shotgun (WGS) entry which is preliminary data.</text>
</comment>
<evidence type="ECO:0000313" key="1">
    <source>
        <dbReference type="EMBL" id="OGM08216.1"/>
    </source>
</evidence>
<accession>A0A1F7WZH6</accession>
<protein>
    <submittedName>
        <fullName evidence="1">Uncharacterized protein</fullName>
    </submittedName>
</protein>
<evidence type="ECO:0000313" key="2">
    <source>
        <dbReference type="Proteomes" id="UP000179219"/>
    </source>
</evidence>
<dbReference type="Proteomes" id="UP000179219">
    <property type="component" value="Unassembled WGS sequence"/>
</dbReference>
<dbReference type="AlphaFoldDB" id="A0A1F7WZH6"/>